<dbReference type="Proteomes" id="UP000719412">
    <property type="component" value="Unassembled WGS sequence"/>
</dbReference>
<comment type="caution">
    <text evidence="2">The sequence shown here is derived from an EMBL/GenBank/DDBJ whole genome shotgun (WGS) entry which is preliminary data.</text>
</comment>
<gene>
    <name evidence="2" type="ORF">GEV33_010493</name>
</gene>
<evidence type="ECO:0000313" key="2">
    <source>
        <dbReference type="EMBL" id="KAH0812298.1"/>
    </source>
</evidence>
<feature type="region of interest" description="Disordered" evidence="1">
    <location>
        <begin position="114"/>
        <end position="157"/>
    </location>
</feature>
<evidence type="ECO:0000256" key="1">
    <source>
        <dbReference type="SAM" id="MobiDB-lite"/>
    </source>
</evidence>
<feature type="compositionally biased region" description="Basic and acidic residues" evidence="1">
    <location>
        <begin position="146"/>
        <end position="157"/>
    </location>
</feature>
<evidence type="ECO:0000313" key="3">
    <source>
        <dbReference type="Proteomes" id="UP000719412"/>
    </source>
</evidence>
<feature type="compositionally biased region" description="Basic and acidic residues" evidence="1">
    <location>
        <begin position="121"/>
        <end position="134"/>
    </location>
</feature>
<name>A0A8J6HEN0_TENMO</name>
<organism evidence="2 3">
    <name type="scientific">Tenebrio molitor</name>
    <name type="common">Yellow mealworm beetle</name>
    <dbReference type="NCBI Taxonomy" id="7067"/>
    <lineage>
        <taxon>Eukaryota</taxon>
        <taxon>Metazoa</taxon>
        <taxon>Ecdysozoa</taxon>
        <taxon>Arthropoda</taxon>
        <taxon>Hexapoda</taxon>
        <taxon>Insecta</taxon>
        <taxon>Pterygota</taxon>
        <taxon>Neoptera</taxon>
        <taxon>Endopterygota</taxon>
        <taxon>Coleoptera</taxon>
        <taxon>Polyphaga</taxon>
        <taxon>Cucujiformia</taxon>
        <taxon>Tenebrionidae</taxon>
        <taxon>Tenebrio</taxon>
    </lineage>
</organism>
<protein>
    <submittedName>
        <fullName evidence="2">Uncharacterized protein</fullName>
    </submittedName>
</protein>
<proteinExistence type="predicted"/>
<keyword evidence="3" id="KW-1185">Reference proteome</keyword>
<sequence>MDGWYKHLYEFGAGLQTRVLNARIDRRRPPEKLARNDSNFLPNKTTELGGGCRAVPKKSPKPGHVNTADPRTGPLHFFYSPPASCVDLFQDAEVISSHFFPLATVDYRREERASAVSSSEWPRREFGEQQEKRVQLPLLSSEVGGGEERHPRRLICD</sequence>
<reference evidence="2" key="1">
    <citation type="journal article" date="2020" name="J Insects Food Feed">
        <title>The yellow mealworm (Tenebrio molitor) genome: a resource for the emerging insects as food and feed industry.</title>
        <authorList>
            <person name="Eriksson T."/>
            <person name="Andere A."/>
            <person name="Kelstrup H."/>
            <person name="Emery V."/>
            <person name="Picard C."/>
        </authorList>
    </citation>
    <scope>NUCLEOTIDE SEQUENCE</scope>
    <source>
        <strain evidence="2">Stoneville</strain>
        <tissue evidence="2">Whole head</tissue>
    </source>
</reference>
<reference evidence="2" key="2">
    <citation type="submission" date="2021-08" db="EMBL/GenBank/DDBJ databases">
        <authorList>
            <person name="Eriksson T."/>
        </authorList>
    </citation>
    <scope>NUCLEOTIDE SEQUENCE</scope>
    <source>
        <strain evidence="2">Stoneville</strain>
        <tissue evidence="2">Whole head</tissue>
    </source>
</reference>
<dbReference type="EMBL" id="JABDTM020026158">
    <property type="protein sequence ID" value="KAH0812298.1"/>
    <property type="molecule type" value="Genomic_DNA"/>
</dbReference>
<dbReference type="AlphaFoldDB" id="A0A8J6HEN0"/>
<accession>A0A8J6HEN0</accession>